<reference evidence="1" key="1">
    <citation type="submission" date="2023-04" db="EMBL/GenBank/DDBJ databases">
        <title>Ambrosiozyma monospora NBRC 1965.</title>
        <authorList>
            <person name="Ichikawa N."/>
            <person name="Sato H."/>
            <person name="Tonouchi N."/>
        </authorList>
    </citation>
    <scope>NUCLEOTIDE SEQUENCE</scope>
    <source>
        <strain evidence="1">NBRC 1965</strain>
    </source>
</reference>
<accession>A0A9W6YQP4</accession>
<evidence type="ECO:0000313" key="2">
    <source>
        <dbReference type="Proteomes" id="UP001165063"/>
    </source>
</evidence>
<comment type="caution">
    <text evidence="1">The sequence shown here is derived from an EMBL/GenBank/DDBJ whole genome shotgun (WGS) entry which is preliminary data.</text>
</comment>
<name>A0A9W6YQP4_AMBMO</name>
<sequence length="85" mass="9580">MSKSFALETTNFDGMMVDDFLNFFCIPRPGNYTNAHPAQGVGYTPFCLFECYSTTAEFLSGIGEGNYNVKYVNGHEYSEFTRDMA</sequence>
<dbReference type="EMBL" id="BSXU01001175">
    <property type="protein sequence ID" value="GMG24629.1"/>
    <property type="molecule type" value="Genomic_DNA"/>
</dbReference>
<gene>
    <name evidence="1" type="ORF">Amon01_000297000</name>
</gene>
<dbReference type="Proteomes" id="UP001165063">
    <property type="component" value="Unassembled WGS sequence"/>
</dbReference>
<organism evidence="1 2">
    <name type="scientific">Ambrosiozyma monospora</name>
    <name type="common">Yeast</name>
    <name type="synonym">Endomycopsis monosporus</name>
    <dbReference type="NCBI Taxonomy" id="43982"/>
    <lineage>
        <taxon>Eukaryota</taxon>
        <taxon>Fungi</taxon>
        <taxon>Dikarya</taxon>
        <taxon>Ascomycota</taxon>
        <taxon>Saccharomycotina</taxon>
        <taxon>Pichiomycetes</taxon>
        <taxon>Pichiales</taxon>
        <taxon>Pichiaceae</taxon>
        <taxon>Ambrosiozyma</taxon>
    </lineage>
</organism>
<keyword evidence="2" id="KW-1185">Reference proteome</keyword>
<protein>
    <submittedName>
        <fullName evidence="1">Unnamed protein product</fullName>
    </submittedName>
</protein>
<evidence type="ECO:0000313" key="1">
    <source>
        <dbReference type="EMBL" id="GMG24629.1"/>
    </source>
</evidence>
<proteinExistence type="predicted"/>
<dbReference type="AlphaFoldDB" id="A0A9W6YQP4"/>